<protein>
    <submittedName>
        <fullName evidence="5">Tumor protein D54</fullName>
    </submittedName>
</protein>
<feature type="compositionally biased region" description="Basic and acidic residues" evidence="3">
    <location>
        <begin position="39"/>
        <end position="53"/>
    </location>
</feature>
<evidence type="ECO:0000256" key="3">
    <source>
        <dbReference type="SAM" id="MobiDB-lite"/>
    </source>
</evidence>
<dbReference type="AlphaFoldDB" id="A0A1I8IPW3"/>
<dbReference type="GO" id="GO:0005737">
    <property type="term" value="C:cytoplasm"/>
    <property type="evidence" value="ECO:0007669"/>
    <property type="project" value="TreeGrafter"/>
</dbReference>
<dbReference type="Pfam" id="PF04201">
    <property type="entry name" value="TPD52"/>
    <property type="match status" value="1"/>
</dbReference>
<feature type="compositionally biased region" description="Polar residues" evidence="3">
    <location>
        <begin position="119"/>
        <end position="131"/>
    </location>
</feature>
<dbReference type="PANTHER" id="PTHR19307">
    <property type="entry name" value="TUMOR PROTEIN D52"/>
    <property type="match status" value="1"/>
</dbReference>
<dbReference type="Proteomes" id="UP000095280">
    <property type="component" value="Unplaced"/>
</dbReference>
<sequence>MDNTNYQDPGLYGDQGDHGDNGLGDSQQEEADRLQAMSPEEREHQRREWAQELEKTEEEIQTLRQVLSSKIRHANDLKRKLGITVFGELRSSLQHWKESDTYQRTASAAKGAKERTSELTHSMANSFSQKWTESRAASRRRTSTRRCPRRQERMRRLEEEGEGDTAAATGPLLTAVFKFETQ</sequence>
<feature type="compositionally biased region" description="Basic residues" evidence="3">
    <location>
        <begin position="137"/>
        <end position="148"/>
    </location>
</feature>
<feature type="compositionally biased region" description="Basic and acidic residues" evidence="3">
    <location>
        <begin position="149"/>
        <end position="158"/>
    </location>
</feature>
<name>A0A1I8IPW3_9PLAT</name>
<evidence type="ECO:0000256" key="1">
    <source>
        <dbReference type="ARBA" id="ARBA00005702"/>
    </source>
</evidence>
<organism evidence="4 5">
    <name type="scientific">Macrostomum lignano</name>
    <dbReference type="NCBI Taxonomy" id="282301"/>
    <lineage>
        <taxon>Eukaryota</taxon>
        <taxon>Metazoa</taxon>
        <taxon>Spiralia</taxon>
        <taxon>Lophotrochozoa</taxon>
        <taxon>Platyhelminthes</taxon>
        <taxon>Rhabditophora</taxon>
        <taxon>Macrostomorpha</taxon>
        <taxon>Macrostomida</taxon>
        <taxon>Macrostomidae</taxon>
        <taxon>Macrostomum</taxon>
    </lineage>
</organism>
<dbReference type="PANTHER" id="PTHR19307:SF14">
    <property type="entry name" value="TUMOR PROTEIN D52"/>
    <property type="match status" value="1"/>
</dbReference>
<reference evidence="5" key="1">
    <citation type="submission" date="2016-11" db="UniProtKB">
        <authorList>
            <consortium name="WormBaseParasite"/>
        </authorList>
    </citation>
    <scope>IDENTIFICATION</scope>
</reference>
<evidence type="ECO:0000256" key="2">
    <source>
        <dbReference type="ARBA" id="ARBA00023054"/>
    </source>
</evidence>
<dbReference type="InterPro" id="IPR007327">
    <property type="entry name" value="TPD52"/>
</dbReference>
<dbReference type="WBParaSite" id="maker-uti_cns_0014837-snap-gene-0.4-mRNA-1">
    <property type="protein sequence ID" value="maker-uti_cns_0014837-snap-gene-0.4-mRNA-1"/>
    <property type="gene ID" value="maker-uti_cns_0014837-snap-gene-0.4"/>
</dbReference>
<evidence type="ECO:0000313" key="4">
    <source>
        <dbReference type="Proteomes" id="UP000095280"/>
    </source>
</evidence>
<proteinExistence type="inferred from homology"/>
<keyword evidence="4" id="KW-1185">Reference proteome</keyword>
<feature type="region of interest" description="Disordered" evidence="3">
    <location>
        <begin position="99"/>
        <end position="172"/>
    </location>
</feature>
<keyword evidence="2" id="KW-0175">Coiled coil</keyword>
<feature type="region of interest" description="Disordered" evidence="3">
    <location>
        <begin position="1"/>
        <end position="53"/>
    </location>
</feature>
<comment type="similarity">
    <text evidence="1">Belongs to the TPD52 family.</text>
</comment>
<accession>A0A1I8IPW3</accession>
<evidence type="ECO:0000313" key="5">
    <source>
        <dbReference type="WBParaSite" id="maker-uti_cns_0014837-snap-gene-0.4-mRNA-1"/>
    </source>
</evidence>